<evidence type="ECO:0000259" key="1">
    <source>
        <dbReference type="PROSITE" id="PS50943"/>
    </source>
</evidence>
<dbReference type="Pfam" id="PF19054">
    <property type="entry name" value="DUF5753"/>
    <property type="match status" value="1"/>
</dbReference>
<name>A0ABQ5QZU8_9ACTN</name>
<evidence type="ECO:0000313" key="2">
    <source>
        <dbReference type="EMBL" id="GLI00084.1"/>
    </source>
</evidence>
<reference evidence="2" key="1">
    <citation type="submission" date="2022-12" db="EMBL/GenBank/DDBJ databases">
        <title>New Phytohabitans aurantiacus sp. RD004123 nov., an actinomycete isolated from soil.</title>
        <authorList>
            <person name="Triningsih D.W."/>
            <person name="Harunari E."/>
            <person name="Igarashi Y."/>
        </authorList>
    </citation>
    <scope>NUCLEOTIDE SEQUENCE</scope>
    <source>
        <strain evidence="2">RD004123</strain>
    </source>
</reference>
<dbReference type="InterPro" id="IPR001387">
    <property type="entry name" value="Cro/C1-type_HTH"/>
</dbReference>
<accession>A0ABQ5QZU8</accession>
<feature type="domain" description="HTH cro/C1-type" evidence="1">
    <location>
        <begin position="18"/>
        <end position="73"/>
    </location>
</feature>
<dbReference type="EMBL" id="BSDI01000030">
    <property type="protein sequence ID" value="GLI00084.1"/>
    <property type="molecule type" value="Genomic_DNA"/>
</dbReference>
<dbReference type="CDD" id="cd00093">
    <property type="entry name" value="HTH_XRE"/>
    <property type="match status" value="1"/>
</dbReference>
<dbReference type="PROSITE" id="PS50943">
    <property type="entry name" value="HTH_CROC1"/>
    <property type="match status" value="1"/>
</dbReference>
<dbReference type="RefSeq" id="WP_281900188.1">
    <property type="nucleotide sequence ID" value="NZ_BSDI01000030.1"/>
</dbReference>
<dbReference type="Gene3D" id="1.10.260.40">
    <property type="entry name" value="lambda repressor-like DNA-binding domains"/>
    <property type="match status" value="1"/>
</dbReference>
<comment type="caution">
    <text evidence="2">The sequence shown here is derived from an EMBL/GenBank/DDBJ whole genome shotgun (WGS) entry which is preliminary data.</text>
</comment>
<organism evidence="2 3">
    <name type="scientific">Phytohabitans aurantiacus</name>
    <dbReference type="NCBI Taxonomy" id="3016789"/>
    <lineage>
        <taxon>Bacteria</taxon>
        <taxon>Bacillati</taxon>
        <taxon>Actinomycetota</taxon>
        <taxon>Actinomycetes</taxon>
        <taxon>Micromonosporales</taxon>
        <taxon>Micromonosporaceae</taxon>
    </lineage>
</organism>
<dbReference type="InterPro" id="IPR010982">
    <property type="entry name" value="Lambda_DNA-bd_dom_sf"/>
</dbReference>
<dbReference type="Pfam" id="PF13560">
    <property type="entry name" value="HTH_31"/>
    <property type="match status" value="1"/>
</dbReference>
<dbReference type="SMART" id="SM00530">
    <property type="entry name" value="HTH_XRE"/>
    <property type="match status" value="1"/>
</dbReference>
<dbReference type="SUPFAM" id="SSF47413">
    <property type="entry name" value="lambda repressor-like DNA-binding domains"/>
    <property type="match status" value="1"/>
</dbReference>
<sequence length="288" mass="32409">MMTAQGPTVGRRRLRSALRRAREATGLTQEQVAEAMDWSLSKLIRIEAGSVSVSTNDVKALLSHYRVNDPQQVAELVNLAKVARQRTWWSQYRETFPAPFVAFIGLEAEASKLSFFQSVGVPGLMQTEAYANSITAFVVPAQVDPTRTKEIVSLRRRRQAEVLGRAHPPEVELVLDESILHRQVGNADVMRGQLEHLLRLGELPHITIRVLPFSSGVYTAQGQFVVLEFADEDDSDVVYVESAGSVTEVIDQLDQVKRYQEMYAMLREHSLDPDRSRAMLVEMAGRFR</sequence>
<keyword evidence="3" id="KW-1185">Reference proteome</keyword>
<gene>
    <name evidence="2" type="ORF">Pa4123_53600</name>
</gene>
<evidence type="ECO:0000313" key="3">
    <source>
        <dbReference type="Proteomes" id="UP001144280"/>
    </source>
</evidence>
<proteinExistence type="predicted"/>
<dbReference type="InterPro" id="IPR043917">
    <property type="entry name" value="DUF5753"/>
</dbReference>
<protein>
    <submittedName>
        <fullName evidence="2">Transcriptional regulator</fullName>
    </submittedName>
</protein>
<dbReference type="Proteomes" id="UP001144280">
    <property type="component" value="Unassembled WGS sequence"/>
</dbReference>